<dbReference type="Pfam" id="PF03372">
    <property type="entry name" value="Exo_endo_phos"/>
    <property type="match status" value="1"/>
</dbReference>
<feature type="domain" description="Endonuclease/exonuclease/phosphatase" evidence="2">
    <location>
        <begin position="34"/>
        <end position="264"/>
    </location>
</feature>
<dbReference type="KEGG" id="saga:M5M_10045"/>
<name>K4KLV7_SIMAS</name>
<dbReference type="Gene3D" id="3.60.10.10">
    <property type="entry name" value="Endonuclease/exonuclease/phosphatase"/>
    <property type="match status" value="1"/>
</dbReference>
<dbReference type="PANTHER" id="PTHR14859">
    <property type="entry name" value="CALCOFLUOR WHITE HYPERSENSITIVE PROTEIN PRECURSOR"/>
    <property type="match status" value="1"/>
</dbReference>
<dbReference type="GO" id="GO:0006506">
    <property type="term" value="P:GPI anchor biosynthetic process"/>
    <property type="evidence" value="ECO:0007669"/>
    <property type="project" value="TreeGrafter"/>
</dbReference>
<keyword evidence="1" id="KW-0732">Signal</keyword>
<dbReference type="EMBL" id="CP003746">
    <property type="protein sequence ID" value="AFU99190.1"/>
    <property type="molecule type" value="Genomic_DNA"/>
</dbReference>
<keyword evidence="4" id="KW-1185">Reference proteome</keyword>
<evidence type="ECO:0000313" key="3">
    <source>
        <dbReference type="EMBL" id="AFU99190.1"/>
    </source>
</evidence>
<dbReference type="STRING" id="1117647.M5M_10045"/>
<accession>K4KLV7</accession>
<dbReference type="InterPro" id="IPR005135">
    <property type="entry name" value="Endo/exonuclease/phosphatase"/>
</dbReference>
<dbReference type="AlphaFoldDB" id="K4KLV7"/>
<dbReference type="Proteomes" id="UP000000466">
    <property type="component" value="Chromosome"/>
</dbReference>
<dbReference type="SUPFAM" id="SSF56219">
    <property type="entry name" value="DNase I-like"/>
    <property type="match status" value="1"/>
</dbReference>
<gene>
    <name evidence="3" type="ordered locus">M5M_10045</name>
</gene>
<reference evidence="3 4" key="1">
    <citation type="journal article" date="2013" name="Genome Announc.">
        <title>Complete genome sequence of Simiduia agarivorans SA1(T), a marine bacterium able to degrade a variety of polysaccharides.</title>
        <authorList>
            <person name="Lin S.Y."/>
            <person name="Shieh W.Y."/>
            <person name="Chen J.S."/>
            <person name="Tang S.L."/>
        </authorList>
    </citation>
    <scope>NUCLEOTIDE SEQUENCE [LARGE SCALE GENOMIC DNA]</scope>
    <source>
        <strain evidence="4">DSM 21679 / JCM 13881 / BCRC 17597 / SA1</strain>
    </source>
</reference>
<organism evidence="3 4">
    <name type="scientific">Simiduia agarivorans (strain DSM 21679 / JCM 13881 / BCRC 17597 / SA1)</name>
    <dbReference type="NCBI Taxonomy" id="1117647"/>
    <lineage>
        <taxon>Bacteria</taxon>
        <taxon>Pseudomonadati</taxon>
        <taxon>Pseudomonadota</taxon>
        <taxon>Gammaproteobacteria</taxon>
        <taxon>Cellvibrionales</taxon>
        <taxon>Cellvibrionaceae</taxon>
        <taxon>Simiduia</taxon>
    </lineage>
</organism>
<protein>
    <submittedName>
        <fullName evidence="3">Endonuclease/exonuclease/phosphatase</fullName>
    </submittedName>
</protein>
<dbReference type="HOGENOM" id="CLU_060500_4_2_6"/>
<feature type="chain" id="PRO_5003880779" evidence="1">
    <location>
        <begin position="24"/>
        <end position="274"/>
    </location>
</feature>
<dbReference type="GO" id="GO:0016020">
    <property type="term" value="C:membrane"/>
    <property type="evidence" value="ECO:0007669"/>
    <property type="project" value="GOC"/>
</dbReference>
<proteinExistence type="predicted"/>
<dbReference type="eggNOG" id="COG3568">
    <property type="taxonomic scope" value="Bacteria"/>
</dbReference>
<dbReference type="PANTHER" id="PTHR14859:SF15">
    <property type="entry name" value="ENDONUCLEASE_EXONUCLEASE_PHOSPHATASE DOMAIN-CONTAINING PROTEIN"/>
    <property type="match status" value="1"/>
</dbReference>
<dbReference type="InterPro" id="IPR051916">
    <property type="entry name" value="GPI-anchor_lipid_remodeler"/>
</dbReference>
<feature type="signal peptide" evidence="1">
    <location>
        <begin position="1"/>
        <end position="23"/>
    </location>
</feature>
<evidence type="ECO:0000313" key="4">
    <source>
        <dbReference type="Proteomes" id="UP000000466"/>
    </source>
</evidence>
<dbReference type="InterPro" id="IPR036691">
    <property type="entry name" value="Endo/exonu/phosph_ase_sf"/>
</dbReference>
<dbReference type="RefSeq" id="WP_015047354.1">
    <property type="nucleotide sequence ID" value="NC_018868.3"/>
</dbReference>
<keyword evidence="3" id="KW-0255">Endonuclease</keyword>
<dbReference type="OrthoDB" id="5293344at2"/>
<evidence type="ECO:0000259" key="2">
    <source>
        <dbReference type="Pfam" id="PF03372"/>
    </source>
</evidence>
<dbReference type="GO" id="GO:0004519">
    <property type="term" value="F:endonuclease activity"/>
    <property type="evidence" value="ECO:0007669"/>
    <property type="project" value="UniProtKB-KW"/>
</dbReference>
<keyword evidence="3" id="KW-0378">Hydrolase</keyword>
<sequence>MPGTRIRRLIAWLLLCWVAATGATPPAELTLVTLNLAHGRGTAFSQLLIGKDRFGENLKTVADTLAPLKPDLVALQEADAASRWSGNFDHVGYLANRLGMDERAHSLHIDNWAVSYGTALLSRLPLAEQIDHVFAGSFPTPNKGFTLARIHWQPDPAQPAQAIDVVSLHLDFSRQSVRLAQMAELIAVVAERDAALIVMGDFNDARLAAELLPAAMAKQDRVLHSHPQAGEMPTYKSNVLDWILISEELAFSGYQVLEAPLSDHRAVVARVRLH</sequence>
<keyword evidence="3" id="KW-0540">Nuclease</keyword>
<evidence type="ECO:0000256" key="1">
    <source>
        <dbReference type="SAM" id="SignalP"/>
    </source>
</evidence>
<dbReference type="GO" id="GO:0004527">
    <property type="term" value="F:exonuclease activity"/>
    <property type="evidence" value="ECO:0007669"/>
    <property type="project" value="UniProtKB-KW"/>
</dbReference>